<name>A0AAV5S454_MAUHU</name>
<proteinExistence type="predicted"/>
<dbReference type="AlphaFoldDB" id="A0AAV5S454"/>
<dbReference type="PANTHER" id="PTHR28110:SF1">
    <property type="entry name" value="TRANSMEMBRANE PROTEIN"/>
    <property type="match status" value="1"/>
</dbReference>
<comment type="caution">
    <text evidence="1">The sequence shown here is derived from an EMBL/GenBank/DDBJ whole genome shotgun (WGS) entry which is preliminary data.</text>
</comment>
<dbReference type="EMBL" id="BTGD01000025">
    <property type="protein sequence ID" value="GMM58634.1"/>
    <property type="molecule type" value="Genomic_DNA"/>
</dbReference>
<evidence type="ECO:0000313" key="2">
    <source>
        <dbReference type="Proteomes" id="UP001377567"/>
    </source>
</evidence>
<reference evidence="1 2" key="1">
    <citation type="journal article" date="2023" name="Elife">
        <title>Identification of key yeast species and microbe-microbe interactions impacting larval growth of Drosophila in the wild.</title>
        <authorList>
            <person name="Mure A."/>
            <person name="Sugiura Y."/>
            <person name="Maeda R."/>
            <person name="Honda K."/>
            <person name="Sakurai N."/>
            <person name="Takahashi Y."/>
            <person name="Watada M."/>
            <person name="Katoh T."/>
            <person name="Gotoh A."/>
            <person name="Gotoh Y."/>
            <person name="Taniguchi I."/>
            <person name="Nakamura K."/>
            <person name="Hayashi T."/>
            <person name="Katayama T."/>
            <person name="Uemura T."/>
            <person name="Hattori Y."/>
        </authorList>
    </citation>
    <scope>NUCLEOTIDE SEQUENCE [LARGE SCALE GENOMIC DNA]</scope>
    <source>
        <strain evidence="1 2">KH-74</strain>
    </source>
</reference>
<protein>
    <submittedName>
        <fullName evidence="1">Uncharacterized protein</fullName>
    </submittedName>
</protein>
<dbReference type="PANTHER" id="PTHR28110">
    <property type="entry name" value="TRANSMEMBRANE PROTEIN"/>
    <property type="match status" value="1"/>
</dbReference>
<gene>
    <name evidence="1" type="ORF">DAKH74_052510</name>
</gene>
<accession>A0AAV5S454</accession>
<organism evidence="1 2">
    <name type="scientific">Maudiozyma humilis</name>
    <name type="common">Sour dough yeast</name>
    <name type="synonym">Kazachstania humilis</name>
    <dbReference type="NCBI Taxonomy" id="51915"/>
    <lineage>
        <taxon>Eukaryota</taxon>
        <taxon>Fungi</taxon>
        <taxon>Dikarya</taxon>
        <taxon>Ascomycota</taxon>
        <taxon>Saccharomycotina</taxon>
        <taxon>Saccharomycetes</taxon>
        <taxon>Saccharomycetales</taxon>
        <taxon>Saccharomycetaceae</taxon>
        <taxon>Maudiozyma</taxon>
    </lineage>
</organism>
<dbReference type="InterPro" id="IPR055323">
    <property type="entry name" value="C57A10.07/YOR238W"/>
</dbReference>
<evidence type="ECO:0000313" key="1">
    <source>
        <dbReference type="EMBL" id="GMM58634.1"/>
    </source>
</evidence>
<dbReference type="Proteomes" id="UP001377567">
    <property type="component" value="Unassembled WGS sequence"/>
</dbReference>
<sequence>MLTHLIIVPCHSVWKANESENALSKCNLGETTDQWSLAPFQFEGNDHLYFIRHAIGAIAELIHDVDNSVVMFSGSQTKPDRGPMSEAQSYYFLSQKIIQHYIKNHETGDCLPDNFDSQLRADVKEICQYLNYQEDNIKTLFSPQNISTEEFALDSFDNLVYSIGRFYEICDSYPQSISIMGFGFKEVRFLDYHAKAIDFPKSKITCISSGPLPYNYSKEQLETYFSNIDKAENKNALSLFEKDWYGTLSPLTKKKASRNPYNRKANYKIMDILGMTEPITNPEQHYISNIKGKMPWSVNASQ</sequence>
<keyword evidence="2" id="KW-1185">Reference proteome</keyword>
<dbReference type="GO" id="GO:0005737">
    <property type="term" value="C:cytoplasm"/>
    <property type="evidence" value="ECO:0007669"/>
    <property type="project" value="TreeGrafter"/>
</dbReference>